<feature type="domain" description="WDR11 first beta-propeller" evidence="2">
    <location>
        <begin position="23"/>
        <end position="69"/>
    </location>
</feature>
<protein>
    <recommendedName>
        <fullName evidence="2">WDR11 first beta-propeller domain-containing protein</fullName>
    </recommendedName>
</protein>
<dbReference type="AlphaFoldDB" id="A0A2P6SPW7"/>
<sequence length="123" mass="13559">MSILRPSSVPSTVQDCWDCMLLGPPNCNNLESAEVSPSGLFVFPAGSSISIIDTRSMHLVVSLPMPPPLPFPILLCHRHVITIPLRHLHPVDPNPSRPRPPLHRAFHLPPPPCRQGRIGHLDL</sequence>
<dbReference type="Pfam" id="PF23751">
    <property type="entry name" value="Beta-prop_WDR11_1st"/>
    <property type="match status" value="1"/>
</dbReference>
<feature type="region of interest" description="Disordered" evidence="1">
    <location>
        <begin position="90"/>
        <end position="115"/>
    </location>
</feature>
<accession>A0A2P6SPW7</accession>
<reference evidence="3 4" key="1">
    <citation type="journal article" date="2018" name="Nat. Genet.">
        <title>The Rosa genome provides new insights in the design of modern roses.</title>
        <authorList>
            <person name="Bendahmane M."/>
        </authorList>
    </citation>
    <scope>NUCLEOTIDE SEQUENCE [LARGE SCALE GENOMIC DNA]</scope>
    <source>
        <strain evidence="4">cv. Old Blush</strain>
    </source>
</reference>
<evidence type="ECO:0000313" key="4">
    <source>
        <dbReference type="Proteomes" id="UP000238479"/>
    </source>
</evidence>
<gene>
    <name evidence="3" type="ORF">RchiOBHm_Chr1g0384271</name>
</gene>
<dbReference type="EMBL" id="PDCK01000039">
    <property type="protein sequence ID" value="PRQ60711.1"/>
    <property type="molecule type" value="Genomic_DNA"/>
</dbReference>
<comment type="caution">
    <text evidence="3">The sequence shown here is derived from an EMBL/GenBank/DDBJ whole genome shotgun (WGS) entry which is preliminary data.</text>
</comment>
<keyword evidence="4" id="KW-1185">Reference proteome</keyword>
<proteinExistence type="predicted"/>
<organism evidence="3 4">
    <name type="scientific">Rosa chinensis</name>
    <name type="common">China rose</name>
    <dbReference type="NCBI Taxonomy" id="74649"/>
    <lineage>
        <taxon>Eukaryota</taxon>
        <taxon>Viridiplantae</taxon>
        <taxon>Streptophyta</taxon>
        <taxon>Embryophyta</taxon>
        <taxon>Tracheophyta</taxon>
        <taxon>Spermatophyta</taxon>
        <taxon>Magnoliopsida</taxon>
        <taxon>eudicotyledons</taxon>
        <taxon>Gunneridae</taxon>
        <taxon>Pentapetalae</taxon>
        <taxon>rosids</taxon>
        <taxon>fabids</taxon>
        <taxon>Rosales</taxon>
        <taxon>Rosaceae</taxon>
        <taxon>Rosoideae</taxon>
        <taxon>Rosoideae incertae sedis</taxon>
        <taxon>Rosa</taxon>
    </lineage>
</organism>
<evidence type="ECO:0000256" key="1">
    <source>
        <dbReference type="SAM" id="MobiDB-lite"/>
    </source>
</evidence>
<dbReference type="Gramene" id="PRQ60711">
    <property type="protein sequence ID" value="PRQ60711"/>
    <property type="gene ID" value="RchiOBHm_Chr1g0384271"/>
</dbReference>
<evidence type="ECO:0000259" key="2">
    <source>
        <dbReference type="Pfam" id="PF23751"/>
    </source>
</evidence>
<name>A0A2P6SPW7_ROSCH</name>
<evidence type="ECO:0000313" key="3">
    <source>
        <dbReference type="EMBL" id="PRQ60711.1"/>
    </source>
</evidence>
<dbReference type="STRING" id="74649.A0A2P6SPW7"/>
<dbReference type="Proteomes" id="UP000238479">
    <property type="component" value="Chromosome 1"/>
</dbReference>
<dbReference type="InterPro" id="IPR057852">
    <property type="entry name" value="Beta-prop_WDR11_1st"/>
</dbReference>